<dbReference type="Proteomes" id="UP001458880">
    <property type="component" value="Unassembled WGS sequence"/>
</dbReference>
<evidence type="ECO:0000256" key="1">
    <source>
        <dbReference type="SAM" id="MobiDB-lite"/>
    </source>
</evidence>
<dbReference type="EMBL" id="JASPKY010000219">
    <property type="protein sequence ID" value="KAK9719451.1"/>
    <property type="molecule type" value="Genomic_DNA"/>
</dbReference>
<keyword evidence="3" id="KW-1185">Reference proteome</keyword>
<dbReference type="AlphaFoldDB" id="A0AAW1KJN9"/>
<feature type="compositionally biased region" description="Polar residues" evidence="1">
    <location>
        <begin position="77"/>
        <end position="89"/>
    </location>
</feature>
<feature type="region of interest" description="Disordered" evidence="1">
    <location>
        <begin position="1"/>
        <end position="93"/>
    </location>
</feature>
<organism evidence="2 3">
    <name type="scientific">Popillia japonica</name>
    <name type="common">Japanese beetle</name>
    <dbReference type="NCBI Taxonomy" id="7064"/>
    <lineage>
        <taxon>Eukaryota</taxon>
        <taxon>Metazoa</taxon>
        <taxon>Ecdysozoa</taxon>
        <taxon>Arthropoda</taxon>
        <taxon>Hexapoda</taxon>
        <taxon>Insecta</taxon>
        <taxon>Pterygota</taxon>
        <taxon>Neoptera</taxon>
        <taxon>Endopterygota</taxon>
        <taxon>Coleoptera</taxon>
        <taxon>Polyphaga</taxon>
        <taxon>Scarabaeiformia</taxon>
        <taxon>Scarabaeidae</taxon>
        <taxon>Rutelinae</taxon>
        <taxon>Popillia</taxon>
    </lineage>
</organism>
<comment type="caution">
    <text evidence="2">The sequence shown here is derived from an EMBL/GenBank/DDBJ whole genome shotgun (WGS) entry which is preliminary data.</text>
</comment>
<gene>
    <name evidence="2" type="ORF">QE152_g22627</name>
</gene>
<protein>
    <submittedName>
        <fullName evidence="2">Uncharacterized protein</fullName>
    </submittedName>
</protein>
<feature type="compositionally biased region" description="Low complexity" evidence="1">
    <location>
        <begin position="45"/>
        <end position="55"/>
    </location>
</feature>
<reference evidence="2 3" key="1">
    <citation type="journal article" date="2024" name="BMC Genomics">
        <title>De novo assembly and annotation of Popillia japonica's genome with initial clues to its potential as an invasive pest.</title>
        <authorList>
            <person name="Cucini C."/>
            <person name="Boschi S."/>
            <person name="Funari R."/>
            <person name="Cardaioli E."/>
            <person name="Iannotti N."/>
            <person name="Marturano G."/>
            <person name="Paoli F."/>
            <person name="Bruttini M."/>
            <person name="Carapelli A."/>
            <person name="Frati F."/>
            <person name="Nardi F."/>
        </authorList>
    </citation>
    <scope>NUCLEOTIDE SEQUENCE [LARGE SCALE GENOMIC DNA]</scope>
    <source>
        <strain evidence="2">DMR45628</strain>
    </source>
</reference>
<accession>A0AAW1KJN9</accession>
<evidence type="ECO:0000313" key="3">
    <source>
        <dbReference type="Proteomes" id="UP001458880"/>
    </source>
</evidence>
<proteinExistence type="predicted"/>
<name>A0AAW1KJN9_POPJA</name>
<evidence type="ECO:0000313" key="2">
    <source>
        <dbReference type="EMBL" id="KAK9719451.1"/>
    </source>
</evidence>
<feature type="compositionally biased region" description="Polar residues" evidence="1">
    <location>
        <begin position="1"/>
        <end position="13"/>
    </location>
</feature>
<sequence length="109" mass="11889">MSDSDSPVNSTSAEKFGHDSGSENLPTSSRQKRKRYGFSKYEMISETNVTTTSSTENDKTETVAVCDSGSKRKKQQHSPMQDSGTSGSTSRKKFCDFQKEKAAAFTNAG</sequence>